<gene>
    <name evidence="2" type="ORF">JXQ802_LOCUS49158</name>
    <name evidence="1" type="ORF">PYM288_LOCUS33094</name>
</gene>
<reference evidence="1" key="1">
    <citation type="submission" date="2021-02" db="EMBL/GenBank/DDBJ databases">
        <authorList>
            <person name="Nowell W R."/>
        </authorList>
    </citation>
    <scope>NUCLEOTIDE SEQUENCE</scope>
</reference>
<sequence length="70" mass="7788">MIWTIDGKLTLTQCQNACADGESAREAFCGKIPSTHGMDVGAAKNEVKAKCWSHVYESTTACKNWCAWWF</sequence>
<dbReference type="Proteomes" id="UP000663870">
    <property type="component" value="Unassembled WGS sequence"/>
</dbReference>
<evidence type="ECO:0000313" key="4">
    <source>
        <dbReference type="Proteomes" id="UP000663870"/>
    </source>
</evidence>
<evidence type="ECO:0000313" key="3">
    <source>
        <dbReference type="Proteomes" id="UP000663854"/>
    </source>
</evidence>
<name>A0A815IFV0_9BILA</name>
<keyword evidence="4" id="KW-1185">Reference proteome</keyword>
<accession>A0A815IFV0</accession>
<dbReference type="EMBL" id="CAJNOL010005715">
    <property type="protein sequence ID" value="CAF1608756.1"/>
    <property type="molecule type" value="Genomic_DNA"/>
</dbReference>
<dbReference type="AlphaFoldDB" id="A0A815IFV0"/>
<evidence type="ECO:0000313" key="2">
    <source>
        <dbReference type="EMBL" id="CAF1608756.1"/>
    </source>
</evidence>
<dbReference type="EMBL" id="CAJNOH010004305">
    <property type="protein sequence ID" value="CAF1365483.1"/>
    <property type="molecule type" value="Genomic_DNA"/>
</dbReference>
<protein>
    <submittedName>
        <fullName evidence="1">Uncharacterized protein</fullName>
    </submittedName>
</protein>
<evidence type="ECO:0000313" key="1">
    <source>
        <dbReference type="EMBL" id="CAF1365483.1"/>
    </source>
</evidence>
<proteinExistence type="predicted"/>
<comment type="caution">
    <text evidence="1">The sequence shown here is derived from an EMBL/GenBank/DDBJ whole genome shotgun (WGS) entry which is preliminary data.</text>
</comment>
<dbReference type="Proteomes" id="UP000663854">
    <property type="component" value="Unassembled WGS sequence"/>
</dbReference>
<organism evidence="1 3">
    <name type="scientific">Rotaria sordida</name>
    <dbReference type="NCBI Taxonomy" id="392033"/>
    <lineage>
        <taxon>Eukaryota</taxon>
        <taxon>Metazoa</taxon>
        <taxon>Spiralia</taxon>
        <taxon>Gnathifera</taxon>
        <taxon>Rotifera</taxon>
        <taxon>Eurotatoria</taxon>
        <taxon>Bdelloidea</taxon>
        <taxon>Philodinida</taxon>
        <taxon>Philodinidae</taxon>
        <taxon>Rotaria</taxon>
    </lineage>
</organism>